<dbReference type="RefSeq" id="XP_004333371.1">
    <property type="nucleotide sequence ID" value="XM_004333323.1"/>
</dbReference>
<proteinExistence type="predicted"/>
<name>L8GF42_ACACF</name>
<gene>
    <name evidence="1" type="ORF">ACA1_134140</name>
</gene>
<reference evidence="1 2" key="1">
    <citation type="journal article" date="2013" name="Genome Biol.">
        <title>Genome of Acanthamoeba castellanii highlights extensive lateral gene transfer and early evolution of tyrosine kinase signaling.</title>
        <authorList>
            <person name="Clarke M."/>
            <person name="Lohan A.J."/>
            <person name="Liu B."/>
            <person name="Lagkouvardos I."/>
            <person name="Roy S."/>
            <person name="Zafar N."/>
            <person name="Bertelli C."/>
            <person name="Schilde C."/>
            <person name="Kianianmomeni A."/>
            <person name="Burglin T.R."/>
            <person name="Frech C."/>
            <person name="Turcotte B."/>
            <person name="Kopec K.O."/>
            <person name="Synnott J.M."/>
            <person name="Choo C."/>
            <person name="Paponov I."/>
            <person name="Finkler A."/>
            <person name="Soon Heng Tan C."/>
            <person name="Hutchins A.P."/>
            <person name="Weinmeier T."/>
            <person name="Rattei T."/>
            <person name="Chu J.S."/>
            <person name="Gimenez G."/>
            <person name="Irimia M."/>
            <person name="Rigden D.J."/>
            <person name="Fitzpatrick D.A."/>
            <person name="Lorenzo-Morales J."/>
            <person name="Bateman A."/>
            <person name="Chiu C.H."/>
            <person name="Tang P."/>
            <person name="Hegemann P."/>
            <person name="Fromm H."/>
            <person name="Raoult D."/>
            <person name="Greub G."/>
            <person name="Miranda-Saavedra D."/>
            <person name="Chen N."/>
            <person name="Nash P."/>
            <person name="Ginger M.L."/>
            <person name="Horn M."/>
            <person name="Schaap P."/>
            <person name="Caler L."/>
            <person name="Loftus B."/>
        </authorList>
    </citation>
    <scope>NUCLEOTIDE SEQUENCE [LARGE SCALE GENOMIC DNA]</scope>
    <source>
        <strain evidence="1 2">Neff</strain>
    </source>
</reference>
<dbReference type="Proteomes" id="UP000011083">
    <property type="component" value="Unassembled WGS sequence"/>
</dbReference>
<evidence type="ECO:0000313" key="2">
    <source>
        <dbReference type="Proteomes" id="UP000011083"/>
    </source>
</evidence>
<sequence>MAEVMPWVLSAHLQFDLQLGGDAKVTKHTTLMVKPSHTWFSSYHLYGQSIEIVHQTLDAIKAFQAQGTMWITTIASFEAYSKCKNSPSTTSSWWAHNCQGTILNMIISHSSHLQKLWEAAHAAIFSFPFSQGAARLLHMSESLIAEAWVDPLCNSAMFHWLNDPGNLTLFGHFLLEQVTLSSRITDTTEQKQDAKQLAQALMLWASMSNIVATNASVVKRLINTCFHILLKYNRSGTKNDEKPHDPVITEAICIIISRCFAWLAGQTLGPDCLSTPNLKYIVSSTIDLWTSPQAIDSIVPLLSTESLQHIYTEGLKHLSKNMACRSLLKHMAVSLRGASITDPSPDWINRLCESLELTSQCFDPVGA</sequence>
<dbReference type="AlphaFoldDB" id="L8GF42"/>
<accession>L8GF42</accession>
<dbReference type="EMBL" id="KB008153">
    <property type="protein sequence ID" value="ELR11358.1"/>
    <property type="molecule type" value="Genomic_DNA"/>
</dbReference>
<dbReference type="VEuPathDB" id="AmoebaDB:ACA1_134140"/>
<protein>
    <submittedName>
        <fullName evidence="1">Uncharacterized protein</fullName>
    </submittedName>
</protein>
<dbReference type="KEGG" id="acan:ACA1_134140"/>
<keyword evidence="2" id="KW-1185">Reference proteome</keyword>
<organism evidence="1 2">
    <name type="scientific">Acanthamoeba castellanii (strain ATCC 30010 / Neff)</name>
    <dbReference type="NCBI Taxonomy" id="1257118"/>
    <lineage>
        <taxon>Eukaryota</taxon>
        <taxon>Amoebozoa</taxon>
        <taxon>Discosea</taxon>
        <taxon>Longamoebia</taxon>
        <taxon>Centramoebida</taxon>
        <taxon>Acanthamoebidae</taxon>
        <taxon>Acanthamoeba</taxon>
    </lineage>
</organism>
<dbReference type="GeneID" id="14911797"/>
<evidence type="ECO:0000313" key="1">
    <source>
        <dbReference type="EMBL" id="ELR11358.1"/>
    </source>
</evidence>